<dbReference type="RefSeq" id="WP_370890893.1">
    <property type="nucleotide sequence ID" value="NZ_JBGJLR010000003.1"/>
</dbReference>
<dbReference type="PROSITE" id="PS50222">
    <property type="entry name" value="EF_HAND_2"/>
    <property type="match status" value="1"/>
</dbReference>
<sequence length="109" mass="11876">MPSNHRHLHAFDLRSVVLFTSLTLGGTTAVFAQAAAPSTPDASAQPTLTAKALTPSEVFMRSDVNRDGQLSRAEAKNLPSVSEQFAQWDRDGNGQISLEEFLLNAQRHE</sequence>
<dbReference type="CDD" id="cd00051">
    <property type="entry name" value="EFh"/>
    <property type="match status" value="1"/>
</dbReference>
<dbReference type="InterPro" id="IPR002048">
    <property type="entry name" value="EF_hand_dom"/>
</dbReference>
<dbReference type="PROSITE" id="PS00018">
    <property type="entry name" value="EF_HAND_1"/>
    <property type="match status" value="1"/>
</dbReference>
<dbReference type="InterPro" id="IPR018247">
    <property type="entry name" value="EF_Hand_1_Ca_BS"/>
</dbReference>
<dbReference type="InterPro" id="IPR011992">
    <property type="entry name" value="EF-hand-dom_pair"/>
</dbReference>
<dbReference type="Proteomes" id="UP001567350">
    <property type="component" value="Unassembled WGS sequence"/>
</dbReference>
<protein>
    <submittedName>
        <fullName evidence="2">EF-hand domain-containing protein</fullName>
    </submittedName>
</protein>
<dbReference type="SUPFAM" id="SSF47473">
    <property type="entry name" value="EF-hand"/>
    <property type="match status" value="1"/>
</dbReference>
<reference evidence="2 3" key="1">
    <citation type="submission" date="2024-08" db="EMBL/GenBank/DDBJ databases">
        <authorList>
            <person name="Feng Z."/>
            <person name="Ronholm J."/>
        </authorList>
    </citation>
    <scope>NUCLEOTIDE SEQUENCE [LARGE SCALE GENOMIC DNA]</scope>
    <source>
        <strain evidence="2 3">4-AB0-8</strain>
    </source>
</reference>
<comment type="caution">
    <text evidence="2">The sequence shown here is derived from an EMBL/GenBank/DDBJ whole genome shotgun (WGS) entry which is preliminary data.</text>
</comment>
<proteinExistence type="predicted"/>
<dbReference type="Gene3D" id="1.10.238.10">
    <property type="entry name" value="EF-hand"/>
    <property type="match status" value="1"/>
</dbReference>
<evidence type="ECO:0000259" key="1">
    <source>
        <dbReference type="PROSITE" id="PS50222"/>
    </source>
</evidence>
<name>A0ABV4IA76_9BURK</name>
<dbReference type="EMBL" id="JBGJLR010000003">
    <property type="protein sequence ID" value="MEZ2738754.1"/>
    <property type="molecule type" value="Genomic_DNA"/>
</dbReference>
<keyword evidence="3" id="KW-1185">Reference proteome</keyword>
<evidence type="ECO:0000313" key="2">
    <source>
        <dbReference type="EMBL" id="MEZ2738754.1"/>
    </source>
</evidence>
<evidence type="ECO:0000313" key="3">
    <source>
        <dbReference type="Proteomes" id="UP001567350"/>
    </source>
</evidence>
<feature type="domain" description="EF-hand" evidence="1">
    <location>
        <begin position="76"/>
        <end position="109"/>
    </location>
</feature>
<accession>A0ABV4IA76</accession>
<organism evidence="2 3">
    <name type="scientific">Comamonas jiangduensis</name>
    <dbReference type="NCBI Taxonomy" id="1194168"/>
    <lineage>
        <taxon>Bacteria</taxon>
        <taxon>Pseudomonadati</taxon>
        <taxon>Pseudomonadota</taxon>
        <taxon>Betaproteobacteria</taxon>
        <taxon>Burkholderiales</taxon>
        <taxon>Comamonadaceae</taxon>
        <taxon>Comamonas</taxon>
    </lineage>
</organism>
<dbReference type="Pfam" id="PF13202">
    <property type="entry name" value="EF-hand_5"/>
    <property type="match status" value="2"/>
</dbReference>
<gene>
    <name evidence="2" type="ORF">ACBP88_04625</name>
</gene>